<proteinExistence type="predicted"/>
<comment type="caution">
    <text evidence="4">The sequence shown here is derived from an EMBL/GenBank/DDBJ whole genome shotgun (WGS) entry which is preliminary data.</text>
</comment>
<dbReference type="InterPro" id="IPR000782">
    <property type="entry name" value="FAS1_domain"/>
</dbReference>
<evidence type="ECO:0000256" key="2">
    <source>
        <dbReference type="SAM" id="SignalP"/>
    </source>
</evidence>
<dbReference type="PANTHER" id="PTHR10900">
    <property type="entry name" value="PERIOSTIN-RELATED"/>
    <property type="match status" value="1"/>
</dbReference>
<evidence type="ECO:0000256" key="1">
    <source>
        <dbReference type="SAM" id="MobiDB-lite"/>
    </source>
</evidence>
<gene>
    <name evidence="4" type="ORF">IC235_18930</name>
</gene>
<evidence type="ECO:0000259" key="3">
    <source>
        <dbReference type="PROSITE" id="PS50213"/>
    </source>
</evidence>
<feature type="chain" id="PRO_5037687616" evidence="2">
    <location>
        <begin position="23"/>
        <end position="255"/>
    </location>
</feature>
<feature type="signal peptide" evidence="2">
    <location>
        <begin position="1"/>
        <end position="22"/>
    </location>
</feature>
<dbReference type="InterPro" id="IPR050904">
    <property type="entry name" value="Adhesion/Biosynth-related"/>
</dbReference>
<evidence type="ECO:0000313" key="5">
    <source>
        <dbReference type="Proteomes" id="UP000612233"/>
    </source>
</evidence>
<feature type="domain" description="FAS1" evidence="3">
    <location>
        <begin position="114"/>
        <end position="251"/>
    </location>
</feature>
<keyword evidence="2" id="KW-0732">Signal</keyword>
<feature type="compositionally biased region" description="Basic and acidic residues" evidence="1">
    <location>
        <begin position="47"/>
        <end position="77"/>
    </location>
</feature>
<dbReference type="PANTHER" id="PTHR10900:SF77">
    <property type="entry name" value="FI19380P1"/>
    <property type="match status" value="1"/>
</dbReference>
<evidence type="ECO:0000313" key="4">
    <source>
        <dbReference type="EMBL" id="MBD2769967.1"/>
    </source>
</evidence>
<dbReference type="SMART" id="SM00554">
    <property type="entry name" value="FAS1"/>
    <property type="match status" value="1"/>
</dbReference>
<dbReference type="Pfam" id="PF02469">
    <property type="entry name" value="Fasciclin"/>
    <property type="match status" value="1"/>
</dbReference>
<dbReference type="FunFam" id="2.30.180.10:FF:000019">
    <property type="entry name" value="Cell surface lipoprotein"/>
    <property type="match status" value="1"/>
</dbReference>
<dbReference type="PROSITE" id="PS50213">
    <property type="entry name" value="FAS1"/>
    <property type="match status" value="1"/>
</dbReference>
<feature type="region of interest" description="Disordered" evidence="1">
    <location>
        <begin position="22"/>
        <end position="98"/>
    </location>
</feature>
<dbReference type="InterPro" id="IPR036378">
    <property type="entry name" value="FAS1_dom_sf"/>
</dbReference>
<keyword evidence="5" id="KW-1185">Reference proteome</keyword>
<dbReference type="Gene3D" id="2.30.180.10">
    <property type="entry name" value="FAS1 domain"/>
    <property type="match status" value="1"/>
</dbReference>
<dbReference type="EMBL" id="JACXAD010000026">
    <property type="protein sequence ID" value="MBD2769967.1"/>
    <property type="molecule type" value="Genomic_DNA"/>
</dbReference>
<sequence length="255" mass="25836">MNKKPLFAILALTVALTAPAFAQTGTTTKSDDDKTKTTADGMTTKTKMGDDGKMKVKGKSEAGDKMKAKTKPRKGDSKMSAGATSAESTGMTSSASPGTATGGVMVGGALMTPNKDIVDNAVGSADHTTLVAAVKAAGLVETLKGAGPFTVFAPSNSAFDKLPAGTVNSLVTPAMKPTLTKILTYHVVPGRLTAATLTNGQVLTTVEGEQLTVMKSGSSVMLKDAKGGMSTVTIPDVISSNGVTHVVDSVLMPAK</sequence>
<dbReference type="GO" id="GO:0005615">
    <property type="term" value="C:extracellular space"/>
    <property type="evidence" value="ECO:0007669"/>
    <property type="project" value="TreeGrafter"/>
</dbReference>
<name>A0A927BH87_9BACT</name>
<reference evidence="4" key="1">
    <citation type="submission" date="2020-09" db="EMBL/GenBank/DDBJ databases">
        <authorList>
            <person name="Kim M.K."/>
        </authorList>
    </citation>
    <scope>NUCLEOTIDE SEQUENCE</scope>
    <source>
        <strain evidence="4">BT664</strain>
    </source>
</reference>
<dbReference type="SUPFAM" id="SSF82153">
    <property type="entry name" value="FAS1 domain"/>
    <property type="match status" value="1"/>
</dbReference>
<organism evidence="4 5">
    <name type="scientific">Hymenobacter montanus</name>
    <dbReference type="NCBI Taxonomy" id="2771359"/>
    <lineage>
        <taxon>Bacteria</taxon>
        <taxon>Pseudomonadati</taxon>
        <taxon>Bacteroidota</taxon>
        <taxon>Cytophagia</taxon>
        <taxon>Cytophagales</taxon>
        <taxon>Hymenobacteraceae</taxon>
        <taxon>Hymenobacter</taxon>
    </lineage>
</organism>
<accession>A0A927BH87</accession>
<dbReference type="AlphaFoldDB" id="A0A927BH87"/>
<feature type="compositionally biased region" description="Polar residues" evidence="1">
    <location>
        <begin position="82"/>
        <end position="97"/>
    </location>
</feature>
<dbReference type="Proteomes" id="UP000612233">
    <property type="component" value="Unassembled WGS sequence"/>
</dbReference>
<protein>
    <submittedName>
        <fullName evidence="4">Fasciclin domain-containing protein</fullName>
    </submittedName>
</protein>